<dbReference type="Proteomes" id="UP000587527">
    <property type="component" value="Unassembled WGS sequence"/>
</dbReference>
<comment type="caution">
    <text evidence="3">The sequence shown here is derived from an EMBL/GenBank/DDBJ whole genome shotgun (WGS) entry which is preliminary data.</text>
</comment>
<keyword evidence="4" id="KW-1185">Reference proteome</keyword>
<dbReference type="InterPro" id="IPR017439">
    <property type="entry name" value="Amidohydrolase"/>
</dbReference>
<dbReference type="PANTHER" id="PTHR11014">
    <property type="entry name" value="PEPTIDASE M20 FAMILY MEMBER"/>
    <property type="match status" value="1"/>
</dbReference>
<dbReference type="PIRSF" id="PIRSF005962">
    <property type="entry name" value="Pept_M20D_amidohydro"/>
    <property type="match status" value="1"/>
</dbReference>
<feature type="binding site" evidence="1">
    <location>
        <position position="166"/>
    </location>
    <ligand>
        <name>Mn(2+)</name>
        <dbReference type="ChEBI" id="CHEBI:29035"/>
        <label>2</label>
    </ligand>
</feature>
<keyword evidence="1" id="KW-0479">Metal-binding</keyword>
<evidence type="ECO:0000313" key="3">
    <source>
        <dbReference type="EMBL" id="MBB5870397.1"/>
    </source>
</evidence>
<dbReference type="InterPro" id="IPR011650">
    <property type="entry name" value="Peptidase_M20_dimer"/>
</dbReference>
<dbReference type="SUPFAM" id="SSF55031">
    <property type="entry name" value="Bacterial exopeptidase dimerisation domain"/>
    <property type="match status" value="1"/>
</dbReference>
<proteinExistence type="predicted"/>
<sequence length="397" mass="42000">MTAEWSLDRWLAAHGAELVSLRRHLHAHPELSHHEFETAGLIARELSAVGLAPRLLPRGNGVICDIGTGKRVVALRADLDALPVPDTKDVAYRSVVPGVSHSCGHDVHTAVLLGAGLALSQLAGRGELPGRVRLLFQPAAERFPFGAEEVISAGGLKDVTAIYGMHCAPQVKAGLVGVRAGTFTAAADTVEVRLSGRGGHTARPHLTADLVHALARLVVDVPALLERRIDPRAGVCMVFGSIHAGEAVNVIPHEGFARATVRILNREAWQQAPTLITRLIKEVAVTTGADASVDYIRGVPPVINDREATALIAAAAATALGSNRVIEAEISMGAEDFACYLEHVPGAMVRLGTGSPSGEDRLLDTHQSGFDVDERAIGYGIRVMVHTALAELTQVPR</sequence>
<accession>A0A841BMV0</accession>
<feature type="binding site" evidence="1">
    <location>
        <position position="141"/>
    </location>
    <ligand>
        <name>Mn(2+)</name>
        <dbReference type="ChEBI" id="CHEBI:29035"/>
        <label>2</label>
    </ligand>
</feature>
<feature type="binding site" evidence="1">
    <location>
        <position position="103"/>
    </location>
    <ligand>
        <name>Mn(2+)</name>
        <dbReference type="ChEBI" id="CHEBI:29035"/>
        <label>2</label>
    </ligand>
</feature>
<dbReference type="AlphaFoldDB" id="A0A841BMV0"/>
<dbReference type="GO" id="GO:0046872">
    <property type="term" value="F:metal ion binding"/>
    <property type="evidence" value="ECO:0007669"/>
    <property type="project" value="UniProtKB-KW"/>
</dbReference>
<dbReference type="EMBL" id="JACHMN010000002">
    <property type="protein sequence ID" value="MBB5870397.1"/>
    <property type="molecule type" value="Genomic_DNA"/>
</dbReference>
<keyword evidence="1" id="KW-0464">Manganese</keyword>
<dbReference type="Pfam" id="PF01546">
    <property type="entry name" value="Peptidase_M20"/>
    <property type="match status" value="1"/>
</dbReference>
<name>A0A841BMV0_9ACTN</name>
<dbReference type="Gene3D" id="3.30.70.360">
    <property type="match status" value="1"/>
</dbReference>
<evidence type="ECO:0000256" key="1">
    <source>
        <dbReference type="PIRSR" id="PIRSR005962-1"/>
    </source>
</evidence>
<dbReference type="InterPro" id="IPR036264">
    <property type="entry name" value="Bact_exopeptidase_dim_dom"/>
</dbReference>
<dbReference type="NCBIfam" id="TIGR01891">
    <property type="entry name" value="amidohydrolases"/>
    <property type="match status" value="1"/>
</dbReference>
<dbReference type="PANTHER" id="PTHR11014:SF63">
    <property type="entry name" value="METALLOPEPTIDASE, PUTATIVE (AFU_ORTHOLOGUE AFUA_6G09600)-RELATED"/>
    <property type="match status" value="1"/>
</dbReference>
<comment type="cofactor">
    <cofactor evidence="1">
        <name>Mn(2+)</name>
        <dbReference type="ChEBI" id="CHEBI:29035"/>
    </cofactor>
    <text evidence="1">The Mn(2+) ion enhances activity.</text>
</comment>
<feature type="binding site" evidence="1">
    <location>
        <position position="366"/>
    </location>
    <ligand>
        <name>Mn(2+)</name>
        <dbReference type="ChEBI" id="CHEBI:29035"/>
        <label>2</label>
    </ligand>
</feature>
<feature type="binding site" evidence="1">
    <location>
        <position position="105"/>
    </location>
    <ligand>
        <name>Mn(2+)</name>
        <dbReference type="ChEBI" id="CHEBI:29035"/>
        <label>2</label>
    </ligand>
</feature>
<dbReference type="SUPFAM" id="SSF53187">
    <property type="entry name" value="Zn-dependent exopeptidases"/>
    <property type="match status" value="1"/>
</dbReference>
<dbReference type="GO" id="GO:0016787">
    <property type="term" value="F:hydrolase activity"/>
    <property type="evidence" value="ECO:0007669"/>
    <property type="project" value="UniProtKB-KW"/>
</dbReference>
<feature type="domain" description="Peptidase M20 dimerisation" evidence="2">
    <location>
        <begin position="189"/>
        <end position="284"/>
    </location>
</feature>
<evidence type="ECO:0000313" key="4">
    <source>
        <dbReference type="Proteomes" id="UP000587527"/>
    </source>
</evidence>
<dbReference type="InterPro" id="IPR002933">
    <property type="entry name" value="Peptidase_M20"/>
</dbReference>
<reference evidence="3 4" key="1">
    <citation type="submission" date="2020-08" db="EMBL/GenBank/DDBJ databases">
        <title>Sequencing the genomes of 1000 actinobacteria strains.</title>
        <authorList>
            <person name="Klenk H.-P."/>
        </authorList>
    </citation>
    <scope>NUCLEOTIDE SEQUENCE [LARGE SCALE GENOMIC DNA]</scope>
    <source>
        <strain evidence="3 4">DSM 45362</strain>
    </source>
</reference>
<organism evidence="3 4">
    <name type="scientific">Allocatelliglobosispora scoriae</name>
    <dbReference type="NCBI Taxonomy" id="643052"/>
    <lineage>
        <taxon>Bacteria</taxon>
        <taxon>Bacillati</taxon>
        <taxon>Actinomycetota</taxon>
        <taxon>Actinomycetes</taxon>
        <taxon>Micromonosporales</taxon>
        <taxon>Micromonosporaceae</taxon>
        <taxon>Allocatelliglobosispora</taxon>
    </lineage>
</organism>
<evidence type="ECO:0000259" key="2">
    <source>
        <dbReference type="Pfam" id="PF07687"/>
    </source>
</evidence>
<dbReference type="Pfam" id="PF07687">
    <property type="entry name" value="M20_dimer"/>
    <property type="match status" value="1"/>
</dbReference>
<protein>
    <submittedName>
        <fullName evidence="3">Amidohydrolase</fullName>
        <ecNumber evidence="3">3.5.1.-</ecNumber>
    </submittedName>
</protein>
<gene>
    <name evidence="3" type="ORF">F4553_003776</name>
</gene>
<dbReference type="Gene3D" id="3.40.630.10">
    <property type="entry name" value="Zn peptidases"/>
    <property type="match status" value="1"/>
</dbReference>
<dbReference type="EC" id="3.5.1.-" evidence="3"/>
<keyword evidence="3" id="KW-0378">Hydrolase</keyword>